<reference evidence="1" key="1">
    <citation type="journal article" date="2021" name="Proc. Natl. Acad. Sci. U.S.A.">
        <title>A Catalog of Tens of Thousands of Viruses from Human Metagenomes Reveals Hidden Associations with Chronic Diseases.</title>
        <authorList>
            <person name="Tisza M.J."/>
            <person name="Buck C.B."/>
        </authorList>
    </citation>
    <scope>NUCLEOTIDE SEQUENCE</scope>
    <source>
        <strain evidence="1">CtYBm1</strain>
    </source>
</reference>
<protein>
    <submittedName>
        <fullName evidence="1">Uncharacterized protein</fullName>
    </submittedName>
</protein>
<dbReference type="EMBL" id="BK014726">
    <property type="protein sequence ID" value="DAD72836.1"/>
    <property type="molecule type" value="Genomic_DNA"/>
</dbReference>
<evidence type="ECO:0000313" key="1">
    <source>
        <dbReference type="EMBL" id="DAD72836.1"/>
    </source>
</evidence>
<accession>A0A8S5LS34</accession>
<organism evidence="1">
    <name type="scientific">Siphoviridae sp. ctYBm1</name>
    <dbReference type="NCBI Taxonomy" id="2826374"/>
    <lineage>
        <taxon>Viruses</taxon>
        <taxon>Duplodnaviria</taxon>
        <taxon>Heunggongvirae</taxon>
        <taxon>Uroviricota</taxon>
        <taxon>Caudoviricetes</taxon>
    </lineage>
</organism>
<sequence>MEEQNQQNEDAVVAQKLIEEMTNTIGRLYAQNIELNLRLNQKDEIIAQMQLERDIVAHQEQLQKELDHE</sequence>
<proteinExistence type="predicted"/>
<name>A0A8S5LS34_9CAUD</name>